<feature type="signal peptide" evidence="5">
    <location>
        <begin position="1"/>
        <end position="20"/>
    </location>
</feature>
<dbReference type="GO" id="GO:0005576">
    <property type="term" value="C:extracellular region"/>
    <property type="evidence" value="ECO:0007669"/>
    <property type="project" value="InterPro"/>
</dbReference>
<keyword evidence="4" id="KW-0472">Membrane</keyword>
<keyword evidence="5" id="KW-0732">Signal</keyword>
<feature type="compositionally biased region" description="Basic and acidic residues" evidence="3">
    <location>
        <begin position="402"/>
        <end position="411"/>
    </location>
</feature>
<evidence type="ECO:0000256" key="1">
    <source>
        <dbReference type="ARBA" id="ARBA00022737"/>
    </source>
</evidence>
<dbReference type="Pfam" id="PF00024">
    <property type="entry name" value="PAN_1"/>
    <property type="match status" value="2"/>
</dbReference>
<sequence>MPSRRAGLLLLAGGTLQVVASTHRALIKVEDQQSRSEDVDPDEYLWETLPGRCCFNQNADECDTCTVWSNPENFCHTSRENCELCGMSTYCEPPPPLLDANKVCVGDSQVGRGCFDDLNTGYCQKSGALASCQVACRKTEHCEMIALYTDVERAGSCVLCRNLLEFEDSQGAAVRVYSVEHLDVGPPSPPGTMKDEEKHFTIINEPSPPPPPLPPPRPPKAPPPPLPAALGSKADTHIDCEFFEGMDFSVKQGIPDEETDLTASTEKHCCSLCGMRAGCTDFVFEPASKTCVLLPHVLEHQLEKKVNPSTIAGSVTITRMNMNHAACHYDVGSGYTGGTVGLGKPLPGQDKLATKQDCCDACEREPNCAKFTYEKYGGVCRMHSTIAEIYFTFGLMSGTLDERSDPPEKKASVMHSASTGDASGEDLNTGVHDLPPTPPAFMFDFAPPPLPSPEGDAQSSQDVLAYASLAAFGIMILAMLLCTYLFFATEIHGLIHKMTFGVLGRKTDDFLPMRAMPEATGDTVSSRRLEIGLLQHGWAKMSSDICFVGLT</sequence>
<dbReference type="Proteomes" id="UP001515480">
    <property type="component" value="Unassembled WGS sequence"/>
</dbReference>
<evidence type="ECO:0000256" key="2">
    <source>
        <dbReference type="ARBA" id="ARBA00023157"/>
    </source>
</evidence>
<evidence type="ECO:0000313" key="8">
    <source>
        <dbReference type="Proteomes" id="UP001515480"/>
    </source>
</evidence>
<accession>A0AB34K1B9</accession>
<evidence type="ECO:0000256" key="3">
    <source>
        <dbReference type="SAM" id="MobiDB-lite"/>
    </source>
</evidence>
<proteinExistence type="predicted"/>
<evidence type="ECO:0000259" key="6">
    <source>
        <dbReference type="SMART" id="SM00223"/>
    </source>
</evidence>
<feature type="region of interest" description="Disordered" evidence="3">
    <location>
        <begin position="201"/>
        <end position="230"/>
    </location>
</feature>
<name>A0AB34K1B9_PRYPA</name>
<gene>
    <name evidence="7" type="ORF">AB1Y20_009341</name>
</gene>
<dbReference type="Gene3D" id="3.50.4.10">
    <property type="entry name" value="Hepatocyte Growth Factor"/>
    <property type="match status" value="2"/>
</dbReference>
<dbReference type="InterPro" id="IPR000177">
    <property type="entry name" value="Apple"/>
</dbReference>
<dbReference type="Pfam" id="PF14295">
    <property type="entry name" value="PAN_4"/>
    <property type="match status" value="1"/>
</dbReference>
<feature type="domain" description="Apple" evidence="6">
    <location>
        <begin position="327"/>
        <end position="402"/>
    </location>
</feature>
<keyword evidence="1" id="KW-0677">Repeat</keyword>
<keyword evidence="4" id="KW-0812">Transmembrane</keyword>
<dbReference type="AlphaFoldDB" id="A0AB34K1B9"/>
<evidence type="ECO:0000313" key="7">
    <source>
        <dbReference type="EMBL" id="KAL1527970.1"/>
    </source>
</evidence>
<keyword evidence="8" id="KW-1185">Reference proteome</keyword>
<organism evidence="7 8">
    <name type="scientific">Prymnesium parvum</name>
    <name type="common">Toxic golden alga</name>
    <dbReference type="NCBI Taxonomy" id="97485"/>
    <lineage>
        <taxon>Eukaryota</taxon>
        <taxon>Haptista</taxon>
        <taxon>Haptophyta</taxon>
        <taxon>Prymnesiophyceae</taxon>
        <taxon>Prymnesiales</taxon>
        <taxon>Prymnesiaceae</taxon>
        <taxon>Prymnesium</taxon>
    </lineage>
</organism>
<feature type="region of interest" description="Disordered" evidence="3">
    <location>
        <begin position="402"/>
        <end position="425"/>
    </location>
</feature>
<dbReference type="EMBL" id="JBGBPQ010000002">
    <property type="protein sequence ID" value="KAL1527970.1"/>
    <property type="molecule type" value="Genomic_DNA"/>
</dbReference>
<reference evidence="7 8" key="1">
    <citation type="journal article" date="2024" name="Science">
        <title>Giant polyketide synthase enzymes in the biosynthesis of giant marine polyether toxins.</title>
        <authorList>
            <person name="Fallon T.R."/>
            <person name="Shende V.V."/>
            <person name="Wierzbicki I.H."/>
            <person name="Pendleton A.L."/>
            <person name="Watervoot N.F."/>
            <person name="Auber R.P."/>
            <person name="Gonzalez D.J."/>
            <person name="Wisecaver J.H."/>
            <person name="Moore B.S."/>
        </authorList>
    </citation>
    <scope>NUCLEOTIDE SEQUENCE [LARGE SCALE GENOMIC DNA]</scope>
    <source>
        <strain evidence="7 8">12B1</strain>
    </source>
</reference>
<dbReference type="GO" id="GO:0006508">
    <property type="term" value="P:proteolysis"/>
    <property type="evidence" value="ECO:0007669"/>
    <property type="project" value="InterPro"/>
</dbReference>
<feature type="transmembrane region" description="Helical" evidence="4">
    <location>
        <begin position="463"/>
        <end position="487"/>
    </location>
</feature>
<feature type="compositionally biased region" description="Pro residues" evidence="3">
    <location>
        <begin position="206"/>
        <end position="227"/>
    </location>
</feature>
<feature type="chain" id="PRO_5044326651" description="Apple domain-containing protein" evidence="5">
    <location>
        <begin position="21"/>
        <end position="551"/>
    </location>
</feature>
<protein>
    <recommendedName>
        <fullName evidence="6">Apple domain-containing protein</fullName>
    </recommendedName>
</protein>
<comment type="caution">
    <text evidence="7">The sequence shown here is derived from an EMBL/GenBank/DDBJ whole genome shotgun (WGS) entry which is preliminary data.</text>
</comment>
<keyword evidence="2" id="KW-1015">Disulfide bond</keyword>
<dbReference type="SMART" id="SM00223">
    <property type="entry name" value="APPLE"/>
    <property type="match status" value="1"/>
</dbReference>
<evidence type="ECO:0000256" key="4">
    <source>
        <dbReference type="SAM" id="Phobius"/>
    </source>
</evidence>
<keyword evidence="4" id="KW-1133">Transmembrane helix</keyword>
<evidence type="ECO:0000256" key="5">
    <source>
        <dbReference type="SAM" id="SignalP"/>
    </source>
</evidence>
<dbReference type="InterPro" id="IPR003609">
    <property type="entry name" value="Pan_app"/>
</dbReference>